<evidence type="ECO:0000259" key="1">
    <source>
        <dbReference type="Pfam" id="PF01323"/>
    </source>
</evidence>
<evidence type="ECO:0000313" key="2">
    <source>
        <dbReference type="EMBL" id="MDR6554988.1"/>
    </source>
</evidence>
<proteinExistence type="predicted"/>
<dbReference type="PANTHER" id="PTHR13887">
    <property type="entry name" value="GLUTATHIONE S-TRANSFERASE KAPPA"/>
    <property type="match status" value="1"/>
</dbReference>
<gene>
    <name evidence="2" type="ORF">J2736_006231</name>
</gene>
<dbReference type="EMBL" id="JAVDSB010000022">
    <property type="protein sequence ID" value="MDR6554988.1"/>
    <property type="molecule type" value="Genomic_DNA"/>
</dbReference>
<name>A0ABU1P5F4_9BACL</name>
<protein>
    <submittedName>
        <fullName evidence="2">DsbA family dithiol-disulfide isomerase</fullName>
    </submittedName>
</protein>
<reference evidence="2 3" key="1">
    <citation type="submission" date="2023-07" db="EMBL/GenBank/DDBJ databases">
        <title>Sorghum-associated microbial communities from plants grown in Nebraska, USA.</title>
        <authorList>
            <person name="Schachtman D."/>
        </authorList>
    </citation>
    <scope>NUCLEOTIDE SEQUENCE [LARGE SCALE GENOMIC DNA]</scope>
    <source>
        <strain evidence="2 3">CC258</strain>
    </source>
</reference>
<evidence type="ECO:0000313" key="3">
    <source>
        <dbReference type="Proteomes" id="UP001267290"/>
    </source>
</evidence>
<accession>A0ABU1P5F4</accession>
<dbReference type="InterPro" id="IPR001853">
    <property type="entry name" value="DSBA-like_thioredoxin_dom"/>
</dbReference>
<dbReference type="Proteomes" id="UP001267290">
    <property type="component" value="Unassembled WGS sequence"/>
</dbReference>
<keyword evidence="3" id="KW-1185">Reference proteome</keyword>
<dbReference type="SUPFAM" id="SSF52833">
    <property type="entry name" value="Thioredoxin-like"/>
    <property type="match status" value="1"/>
</dbReference>
<dbReference type="CDD" id="cd03024">
    <property type="entry name" value="DsbA_FrnE"/>
    <property type="match status" value="1"/>
</dbReference>
<organism evidence="2 3">
    <name type="scientific">Paenibacillus qinlingensis</name>
    <dbReference type="NCBI Taxonomy" id="1837343"/>
    <lineage>
        <taxon>Bacteria</taxon>
        <taxon>Bacillati</taxon>
        <taxon>Bacillota</taxon>
        <taxon>Bacilli</taxon>
        <taxon>Bacillales</taxon>
        <taxon>Paenibacillaceae</taxon>
        <taxon>Paenibacillus</taxon>
    </lineage>
</organism>
<dbReference type="PANTHER" id="PTHR13887:SF41">
    <property type="entry name" value="THIOREDOXIN SUPERFAMILY PROTEIN"/>
    <property type="match status" value="1"/>
</dbReference>
<comment type="caution">
    <text evidence="2">The sequence shown here is derived from an EMBL/GenBank/DDBJ whole genome shotgun (WGS) entry which is preliminary data.</text>
</comment>
<dbReference type="GO" id="GO:0016853">
    <property type="term" value="F:isomerase activity"/>
    <property type="evidence" value="ECO:0007669"/>
    <property type="project" value="UniProtKB-KW"/>
</dbReference>
<feature type="domain" description="DSBA-like thioredoxin" evidence="1">
    <location>
        <begin position="5"/>
        <end position="203"/>
    </location>
</feature>
<dbReference type="InterPro" id="IPR036249">
    <property type="entry name" value="Thioredoxin-like_sf"/>
</dbReference>
<keyword evidence="2" id="KW-0413">Isomerase</keyword>
<dbReference type="Gene3D" id="3.40.30.10">
    <property type="entry name" value="Glutaredoxin"/>
    <property type="match status" value="1"/>
</dbReference>
<sequence length="239" mass="26687">MNLMQVEIWSDFACPFCYIGKRRFEQALASFAHRDQVEVVYRSFELDRHAPASVPHDVYDMLSSRYGMSRQEAISMNEKMRQQAAADGLDFQFDGLVLTNTFDAHRLRLYAEQYGQGAAISELLFRAYFSESKNVSDHSILADITEAIGLDREEALSVLASDQFAENVRAEEEQGSRLGIRGVPYYLINGKHALSGAQPSGVYLNAMQQLWDAERPAQAAETASDEACIDGTCAVPNKP</sequence>
<dbReference type="Pfam" id="PF01323">
    <property type="entry name" value="DSBA"/>
    <property type="match status" value="1"/>
</dbReference>